<keyword evidence="4" id="KW-0949">S-adenosyl-L-methionine</keyword>
<keyword evidence="9" id="KW-1185">Reference proteome</keyword>
<gene>
    <name evidence="8" type="ORF">D9757_000743</name>
</gene>
<evidence type="ECO:0000259" key="7">
    <source>
        <dbReference type="Pfam" id="PF17827"/>
    </source>
</evidence>
<dbReference type="PANTHER" id="PTHR18895">
    <property type="entry name" value="HEMK METHYLTRANSFERASE"/>
    <property type="match status" value="1"/>
</dbReference>
<dbReference type="GO" id="GO:0032259">
    <property type="term" value="P:methylation"/>
    <property type="evidence" value="ECO:0007669"/>
    <property type="project" value="UniProtKB-KW"/>
</dbReference>
<evidence type="ECO:0000256" key="4">
    <source>
        <dbReference type="ARBA" id="ARBA00022691"/>
    </source>
</evidence>
<dbReference type="InterPro" id="IPR029063">
    <property type="entry name" value="SAM-dependent_MTases_sf"/>
</dbReference>
<dbReference type="Gene3D" id="3.40.50.150">
    <property type="entry name" value="Vaccinia Virus protein VP39"/>
    <property type="match status" value="1"/>
</dbReference>
<reference evidence="8 9" key="1">
    <citation type="journal article" date="2020" name="ISME J.">
        <title>Uncovering the hidden diversity of litter-decomposition mechanisms in mushroom-forming fungi.</title>
        <authorList>
            <person name="Floudas D."/>
            <person name="Bentzer J."/>
            <person name="Ahren D."/>
            <person name="Johansson T."/>
            <person name="Persson P."/>
            <person name="Tunlid A."/>
        </authorList>
    </citation>
    <scope>NUCLEOTIDE SEQUENCE [LARGE SCALE GENOMIC DNA]</scope>
    <source>
        <strain evidence="8 9">CBS 406.79</strain>
    </source>
</reference>
<dbReference type="GO" id="GO:0005739">
    <property type="term" value="C:mitochondrion"/>
    <property type="evidence" value="ECO:0007669"/>
    <property type="project" value="TreeGrafter"/>
</dbReference>
<comment type="catalytic activity">
    <reaction evidence="5">
        <text>L-glutaminyl-[peptide chain release factor] + S-adenosyl-L-methionine = N(5)-methyl-L-glutaminyl-[peptide chain release factor] + S-adenosyl-L-homocysteine + H(+)</text>
        <dbReference type="Rhea" id="RHEA:42896"/>
        <dbReference type="Rhea" id="RHEA-COMP:10271"/>
        <dbReference type="Rhea" id="RHEA-COMP:10272"/>
        <dbReference type="ChEBI" id="CHEBI:15378"/>
        <dbReference type="ChEBI" id="CHEBI:30011"/>
        <dbReference type="ChEBI" id="CHEBI:57856"/>
        <dbReference type="ChEBI" id="CHEBI:59789"/>
        <dbReference type="ChEBI" id="CHEBI:61891"/>
        <dbReference type="EC" id="2.1.1.297"/>
    </reaction>
</comment>
<dbReference type="CDD" id="cd02440">
    <property type="entry name" value="AdoMet_MTases"/>
    <property type="match status" value="1"/>
</dbReference>
<dbReference type="Proteomes" id="UP000518752">
    <property type="component" value="Unassembled WGS sequence"/>
</dbReference>
<dbReference type="GO" id="GO:0102559">
    <property type="term" value="F:peptide chain release factor N(5)-glutamine methyltransferase activity"/>
    <property type="evidence" value="ECO:0007669"/>
    <property type="project" value="UniProtKB-EC"/>
</dbReference>
<sequence>MRFHLPPAELRWLKSAAAESNRPLQALIQRRLNREPLQYILGTQPFGPLSLKTCRPTLIPRPETEDWVLTFSEHLSKYFSPLPSRPLTLLDLGTGTGCIPLLLCHLWPNSSLVATGVDISHAAVHLANHNAALCGISPSSFTAHLSDFIDSDFPNMQAIKPPYDILTSNPPYITASDYLQLSDDIAKYEDPIALIGGYDGLDYYRAIARLIARDGFLARRAVIALEVGHNQGAAVCDLIRPTGFLPTVWKDPWGKERTVIAHRR</sequence>
<dbReference type="EC" id="2.1.1.297" evidence="1"/>
<dbReference type="EMBL" id="JAACJN010000002">
    <property type="protein sequence ID" value="KAF5393235.1"/>
    <property type="molecule type" value="Genomic_DNA"/>
</dbReference>
<dbReference type="OrthoDB" id="269872at2759"/>
<proteinExistence type="predicted"/>
<dbReference type="InterPro" id="IPR050320">
    <property type="entry name" value="N5-glutamine_MTase"/>
</dbReference>
<dbReference type="Pfam" id="PF17827">
    <property type="entry name" value="PrmC_N"/>
    <property type="match status" value="1"/>
</dbReference>
<accession>A0A8H5I193</accession>
<keyword evidence="2" id="KW-0489">Methyltransferase</keyword>
<comment type="caution">
    <text evidence="8">The sequence shown here is derived from an EMBL/GenBank/DDBJ whole genome shotgun (WGS) entry which is preliminary data.</text>
</comment>
<protein>
    <recommendedName>
        <fullName evidence="1">peptide chain release factor N(5)-glutamine methyltransferase</fullName>
        <ecNumber evidence="1">2.1.1.297</ecNumber>
    </recommendedName>
</protein>
<evidence type="ECO:0000313" key="9">
    <source>
        <dbReference type="Proteomes" id="UP000518752"/>
    </source>
</evidence>
<evidence type="ECO:0000256" key="3">
    <source>
        <dbReference type="ARBA" id="ARBA00022679"/>
    </source>
</evidence>
<evidence type="ECO:0000256" key="5">
    <source>
        <dbReference type="ARBA" id="ARBA00048391"/>
    </source>
</evidence>
<dbReference type="AlphaFoldDB" id="A0A8H5I193"/>
<evidence type="ECO:0000256" key="2">
    <source>
        <dbReference type="ARBA" id="ARBA00022603"/>
    </source>
</evidence>
<feature type="domain" description="Methyltransferase small" evidence="6">
    <location>
        <begin position="88"/>
        <end position="175"/>
    </location>
</feature>
<dbReference type="InterPro" id="IPR007848">
    <property type="entry name" value="Small_mtfrase_dom"/>
</dbReference>
<dbReference type="SUPFAM" id="SSF53335">
    <property type="entry name" value="S-adenosyl-L-methionine-dependent methyltransferases"/>
    <property type="match status" value="1"/>
</dbReference>
<evidence type="ECO:0000313" key="8">
    <source>
        <dbReference type="EMBL" id="KAF5393235.1"/>
    </source>
</evidence>
<name>A0A8H5I193_9AGAR</name>
<evidence type="ECO:0000259" key="6">
    <source>
        <dbReference type="Pfam" id="PF05175"/>
    </source>
</evidence>
<organism evidence="8 9">
    <name type="scientific">Collybiopsis confluens</name>
    <dbReference type="NCBI Taxonomy" id="2823264"/>
    <lineage>
        <taxon>Eukaryota</taxon>
        <taxon>Fungi</taxon>
        <taxon>Dikarya</taxon>
        <taxon>Basidiomycota</taxon>
        <taxon>Agaricomycotina</taxon>
        <taxon>Agaricomycetes</taxon>
        <taxon>Agaricomycetidae</taxon>
        <taxon>Agaricales</taxon>
        <taxon>Marasmiineae</taxon>
        <taxon>Omphalotaceae</taxon>
        <taxon>Collybiopsis</taxon>
    </lineage>
</organism>
<evidence type="ECO:0000256" key="1">
    <source>
        <dbReference type="ARBA" id="ARBA00012771"/>
    </source>
</evidence>
<dbReference type="NCBIfam" id="TIGR00536">
    <property type="entry name" value="hemK_fam"/>
    <property type="match status" value="1"/>
</dbReference>
<keyword evidence="3" id="KW-0808">Transferase</keyword>
<dbReference type="Pfam" id="PF05175">
    <property type="entry name" value="MTS"/>
    <property type="match status" value="1"/>
</dbReference>
<dbReference type="PANTHER" id="PTHR18895:SF74">
    <property type="entry name" value="MTRF1L RELEASE FACTOR GLUTAMINE METHYLTRANSFERASE"/>
    <property type="match status" value="1"/>
</dbReference>
<dbReference type="Gene3D" id="1.10.8.10">
    <property type="entry name" value="DNA helicase RuvA subunit, C-terminal domain"/>
    <property type="match status" value="1"/>
</dbReference>
<feature type="domain" description="Release factor glutamine methyltransferase N-terminal" evidence="7">
    <location>
        <begin position="20"/>
        <end position="42"/>
    </location>
</feature>
<dbReference type="InterPro" id="IPR040758">
    <property type="entry name" value="PrmC_N"/>
</dbReference>
<dbReference type="InterPro" id="IPR004556">
    <property type="entry name" value="HemK-like"/>
</dbReference>